<evidence type="ECO:0000256" key="2">
    <source>
        <dbReference type="ARBA" id="ARBA00023125"/>
    </source>
</evidence>
<gene>
    <name evidence="5" type="ORF">JKG68_23655</name>
</gene>
<dbReference type="RefSeq" id="WP_202063798.1">
    <property type="nucleotide sequence ID" value="NZ_JAEQMY010000056.1"/>
</dbReference>
<proteinExistence type="predicted"/>
<dbReference type="AlphaFoldDB" id="A0A936ZH47"/>
<dbReference type="Gene3D" id="1.10.10.10">
    <property type="entry name" value="Winged helix-like DNA-binding domain superfamily/Winged helix DNA-binding domain"/>
    <property type="match status" value="1"/>
</dbReference>
<dbReference type="Pfam" id="PF13404">
    <property type="entry name" value="HTH_AsnC-type"/>
    <property type="match status" value="1"/>
</dbReference>
<protein>
    <submittedName>
        <fullName evidence="5">Lrp/AsnC family transcriptional regulator</fullName>
    </submittedName>
</protein>
<organism evidence="5 6">
    <name type="scientific">Microvirga aerilata</name>
    <dbReference type="NCBI Taxonomy" id="670292"/>
    <lineage>
        <taxon>Bacteria</taxon>
        <taxon>Pseudomonadati</taxon>
        <taxon>Pseudomonadota</taxon>
        <taxon>Alphaproteobacteria</taxon>
        <taxon>Hyphomicrobiales</taxon>
        <taxon>Methylobacteriaceae</taxon>
        <taxon>Microvirga</taxon>
    </lineage>
</organism>
<dbReference type="EMBL" id="JAEQMY010000056">
    <property type="protein sequence ID" value="MBL0406939.1"/>
    <property type="molecule type" value="Genomic_DNA"/>
</dbReference>
<dbReference type="InterPro" id="IPR019887">
    <property type="entry name" value="Tscrpt_reg_AsnC/Lrp_C"/>
</dbReference>
<dbReference type="Pfam" id="PF01037">
    <property type="entry name" value="AsnC_trans_reg"/>
    <property type="match status" value="1"/>
</dbReference>
<reference evidence="5" key="1">
    <citation type="submission" date="2021-01" db="EMBL/GenBank/DDBJ databases">
        <title>Microvirga sp.</title>
        <authorList>
            <person name="Kim M.K."/>
        </authorList>
    </citation>
    <scope>NUCLEOTIDE SEQUENCE</scope>
    <source>
        <strain evidence="5">5420S-16</strain>
    </source>
</reference>
<evidence type="ECO:0000313" key="5">
    <source>
        <dbReference type="EMBL" id="MBL0406939.1"/>
    </source>
</evidence>
<dbReference type="Gene3D" id="3.30.70.920">
    <property type="match status" value="1"/>
</dbReference>
<dbReference type="InterPro" id="IPR019885">
    <property type="entry name" value="Tscrpt_reg_HTH_AsnC-type_CS"/>
</dbReference>
<dbReference type="PROSITE" id="PS50956">
    <property type="entry name" value="HTH_ASNC_2"/>
    <property type="match status" value="1"/>
</dbReference>
<dbReference type="InterPro" id="IPR011991">
    <property type="entry name" value="ArsR-like_HTH"/>
</dbReference>
<comment type="caution">
    <text evidence="5">The sequence shown here is derived from an EMBL/GenBank/DDBJ whole genome shotgun (WGS) entry which is preliminary data.</text>
</comment>
<dbReference type="InterPro" id="IPR036390">
    <property type="entry name" value="WH_DNA-bd_sf"/>
</dbReference>
<dbReference type="InterPro" id="IPR036388">
    <property type="entry name" value="WH-like_DNA-bd_sf"/>
</dbReference>
<dbReference type="PANTHER" id="PTHR30154:SF17">
    <property type="entry name" value="DNA-BINDING TRANSCRIPTIONAL ACTIVATOR DECR"/>
    <property type="match status" value="1"/>
</dbReference>
<keyword evidence="3" id="KW-0804">Transcription</keyword>
<dbReference type="InterPro" id="IPR000485">
    <property type="entry name" value="AsnC-type_HTH_dom"/>
</dbReference>
<evidence type="ECO:0000256" key="3">
    <source>
        <dbReference type="ARBA" id="ARBA00023163"/>
    </source>
</evidence>
<dbReference type="SUPFAM" id="SSF54909">
    <property type="entry name" value="Dimeric alpha+beta barrel"/>
    <property type="match status" value="1"/>
</dbReference>
<evidence type="ECO:0000256" key="1">
    <source>
        <dbReference type="ARBA" id="ARBA00023015"/>
    </source>
</evidence>
<dbReference type="GO" id="GO:0005829">
    <property type="term" value="C:cytosol"/>
    <property type="evidence" value="ECO:0007669"/>
    <property type="project" value="TreeGrafter"/>
</dbReference>
<dbReference type="CDD" id="cd00090">
    <property type="entry name" value="HTH_ARSR"/>
    <property type="match status" value="1"/>
</dbReference>
<dbReference type="PRINTS" id="PR00033">
    <property type="entry name" value="HTHASNC"/>
</dbReference>
<sequence length="159" mass="18017">MDATDTKILMLLQENASISIAELAQRVNLSQTPCWKRIQRLETTGVIEKRVALVNSEKVGLGLTVFVSIEIADHSGQWLQRFAELVSAMPEVMEFYRMAGDVDYMLRVAVPDMAAYDRFYQRLVEAIPLKNVTSRFAMQRVKSTTAYDLVAIGDRRSLI</sequence>
<dbReference type="PROSITE" id="PS00519">
    <property type="entry name" value="HTH_ASNC_1"/>
    <property type="match status" value="1"/>
</dbReference>
<keyword evidence="2" id="KW-0238">DNA-binding</keyword>
<dbReference type="PANTHER" id="PTHR30154">
    <property type="entry name" value="LEUCINE-RESPONSIVE REGULATORY PROTEIN"/>
    <property type="match status" value="1"/>
</dbReference>
<evidence type="ECO:0000313" key="6">
    <source>
        <dbReference type="Proteomes" id="UP000605848"/>
    </source>
</evidence>
<dbReference type="SMART" id="SM00344">
    <property type="entry name" value="HTH_ASNC"/>
    <property type="match status" value="1"/>
</dbReference>
<dbReference type="GO" id="GO:0043200">
    <property type="term" value="P:response to amino acid"/>
    <property type="evidence" value="ECO:0007669"/>
    <property type="project" value="TreeGrafter"/>
</dbReference>
<dbReference type="InterPro" id="IPR019888">
    <property type="entry name" value="Tscrpt_reg_AsnC-like"/>
</dbReference>
<keyword evidence="1" id="KW-0805">Transcription regulation</keyword>
<evidence type="ECO:0000259" key="4">
    <source>
        <dbReference type="PROSITE" id="PS50956"/>
    </source>
</evidence>
<dbReference type="GO" id="GO:0006355">
    <property type="term" value="P:regulation of DNA-templated transcription"/>
    <property type="evidence" value="ECO:0007669"/>
    <property type="project" value="UniProtKB-ARBA"/>
</dbReference>
<dbReference type="GO" id="GO:0043565">
    <property type="term" value="F:sequence-specific DNA binding"/>
    <property type="evidence" value="ECO:0007669"/>
    <property type="project" value="InterPro"/>
</dbReference>
<feature type="domain" description="HTH asnC-type" evidence="4">
    <location>
        <begin position="1"/>
        <end position="62"/>
    </location>
</feature>
<name>A0A936ZH47_9HYPH</name>
<accession>A0A936ZH47</accession>
<dbReference type="InterPro" id="IPR011008">
    <property type="entry name" value="Dimeric_a/b-barrel"/>
</dbReference>
<dbReference type="SUPFAM" id="SSF46785">
    <property type="entry name" value="Winged helix' DNA-binding domain"/>
    <property type="match status" value="1"/>
</dbReference>
<keyword evidence="6" id="KW-1185">Reference proteome</keyword>
<dbReference type="Proteomes" id="UP000605848">
    <property type="component" value="Unassembled WGS sequence"/>
</dbReference>